<accession>A0A7S4DSA6</accession>
<dbReference type="AlphaFoldDB" id="A0A7S4DSA6"/>
<dbReference type="Pfam" id="PF03016">
    <property type="entry name" value="Exostosin_GT47"/>
    <property type="match status" value="2"/>
</dbReference>
<feature type="region of interest" description="Disordered" evidence="2">
    <location>
        <begin position="494"/>
        <end position="513"/>
    </location>
</feature>
<dbReference type="InterPro" id="IPR004263">
    <property type="entry name" value="Exostosin"/>
</dbReference>
<keyword evidence="3" id="KW-1133">Transmembrane helix</keyword>
<keyword evidence="3" id="KW-0812">Transmembrane</keyword>
<feature type="transmembrane region" description="Helical" evidence="3">
    <location>
        <begin position="42"/>
        <end position="62"/>
    </location>
</feature>
<protein>
    <recommendedName>
        <fullName evidence="4">Exostosin GT47 domain-containing protein</fullName>
    </recommendedName>
</protein>
<organism evidence="5">
    <name type="scientific">Lotharella globosa</name>
    <dbReference type="NCBI Taxonomy" id="91324"/>
    <lineage>
        <taxon>Eukaryota</taxon>
        <taxon>Sar</taxon>
        <taxon>Rhizaria</taxon>
        <taxon>Cercozoa</taxon>
        <taxon>Chlorarachniophyceae</taxon>
        <taxon>Lotharella</taxon>
    </lineage>
</organism>
<dbReference type="InterPro" id="IPR040911">
    <property type="entry name" value="Exostosin_GT47"/>
</dbReference>
<evidence type="ECO:0000256" key="3">
    <source>
        <dbReference type="SAM" id="Phobius"/>
    </source>
</evidence>
<feature type="domain" description="Exostosin GT47" evidence="4">
    <location>
        <begin position="85"/>
        <end position="265"/>
    </location>
</feature>
<dbReference type="GO" id="GO:0016757">
    <property type="term" value="F:glycosyltransferase activity"/>
    <property type="evidence" value="ECO:0007669"/>
    <property type="project" value="InterPro"/>
</dbReference>
<feature type="compositionally biased region" description="Basic residues" evidence="2">
    <location>
        <begin position="1"/>
        <end position="11"/>
    </location>
</feature>
<sequence length="559" mass="61921">MSQGSLRHRQHATTSSPRTSVSDRPHQTRIFTRIAFFAQKRWNLLVVIIFMGLLGLGGRSAAAGSKCVEEVLRLNGRGQATVPTAKIFVYPLPPRFNEDILNTNPACNTSMFSAEIRIHEWLKNCPHARTEDPENADYFFLPVYSTCYLTKNREAVAKLHVDPHRYQRQIVAQALSWILERDEYRPYLTRKAAADHLLAATHDFGKCFTYRDMGHGTVIGDGLHEHASLLHEMVYLQYNGEHSTKSSCFVPGHDVVIPPVSAYESAPDYRRAKAANNNGGDAENKQDGSGDKAGKGADPPRLPPPTVYFRGKSSWMWFGSDDPGYSHGVRQALHRMYAGDSLINVRSPPADSSPRHLSSSSSSSSSSSGYPLAVRVRVSNEKASLQDYTREMQEATFCLAPLGYATWTQRFADSVQFGCIPVLIGDHTEWPFSRFMQYSTFAILISESEARKPGKIPEILGNISRNEASAKLKALHEIISPLFRYSHAQVETEASASTNSVTKRRTGHDSSEATQCWPKPLLRAFAAGQSGGCGACEMIHWELSARLIATNKAHTSASS</sequence>
<feature type="region of interest" description="Disordered" evidence="2">
    <location>
        <begin position="272"/>
        <end position="305"/>
    </location>
</feature>
<evidence type="ECO:0000256" key="1">
    <source>
        <dbReference type="ARBA" id="ARBA00010271"/>
    </source>
</evidence>
<keyword evidence="3" id="KW-0472">Membrane</keyword>
<proteinExistence type="inferred from homology"/>
<reference evidence="5" key="1">
    <citation type="submission" date="2021-01" db="EMBL/GenBank/DDBJ databases">
        <authorList>
            <person name="Corre E."/>
            <person name="Pelletier E."/>
            <person name="Niang G."/>
            <person name="Scheremetjew M."/>
            <person name="Finn R."/>
            <person name="Kale V."/>
            <person name="Holt S."/>
            <person name="Cochrane G."/>
            <person name="Meng A."/>
            <person name="Brown T."/>
            <person name="Cohen L."/>
        </authorList>
    </citation>
    <scope>NUCLEOTIDE SEQUENCE</scope>
    <source>
        <strain evidence="5">CCCM811</strain>
    </source>
</reference>
<evidence type="ECO:0000256" key="2">
    <source>
        <dbReference type="SAM" id="MobiDB-lite"/>
    </source>
</evidence>
<evidence type="ECO:0000313" key="5">
    <source>
        <dbReference type="EMBL" id="CAE0666960.1"/>
    </source>
</evidence>
<evidence type="ECO:0000259" key="4">
    <source>
        <dbReference type="Pfam" id="PF03016"/>
    </source>
</evidence>
<dbReference type="PANTHER" id="PTHR11062">
    <property type="entry name" value="EXOSTOSIN HEPARAN SULFATE GLYCOSYLTRANSFERASE -RELATED"/>
    <property type="match status" value="1"/>
</dbReference>
<gene>
    <name evidence="5" type="ORF">LGLO00237_LOCUS18580</name>
</gene>
<feature type="region of interest" description="Disordered" evidence="2">
    <location>
        <begin position="344"/>
        <end position="369"/>
    </location>
</feature>
<feature type="compositionally biased region" description="Basic and acidic residues" evidence="2">
    <location>
        <begin position="282"/>
        <end position="295"/>
    </location>
</feature>
<name>A0A7S4DSA6_9EUKA</name>
<comment type="similarity">
    <text evidence="1">Belongs to the glycosyltransferase 47 family.</text>
</comment>
<feature type="region of interest" description="Disordered" evidence="2">
    <location>
        <begin position="1"/>
        <end position="24"/>
    </location>
</feature>
<feature type="compositionally biased region" description="Low complexity" evidence="2">
    <location>
        <begin position="358"/>
        <end position="368"/>
    </location>
</feature>
<feature type="domain" description="Exostosin GT47" evidence="4">
    <location>
        <begin position="375"/>
        <end position="458"/>
    </location>
</feature>
<dbReference type="PANTHER" id="PTHR11062:SF281">
    <property type="entry name" value="EXOSTOSIN-LIKE 2"/>
    <property type="match status" value="1"/>
</dbReference>
<dbReference type="EMBL" id="HBIV01025892">
    <property type="protein sequence ID" value="CAE0666960.1"/>
    <property type="molecule type" value="Transcribed_RNA"/>
</dbReference>